<evidence type="ECO:0000313" key="1">
    <source>
        <dbReference type="EMBL" id="CAG7724950.1"/>
    </source>
</evidence>
<gene>
    <name evidence="1" type="ORF">AFUS01_LOCUS13937</name>
</gene>
<comment type="caution">
    <text evidence="1">The sequence shown here is derived from an EMBL/GenBank/DDBJ whole genome shotgun (WGS) entry which is preliminary data.</text>
</comment>
<name>A0A8J2JZL8_9HEXA</name>
<sequence>MGAEGCGINWANSGNIQNQNTELTFDHLTYQIESTLISPKDTKIILRVNPSLKSQKLPKWDRVMEDRV</sequence>
<reference evidence="1" key="1">
    <citation type="submission" date="2021-06" db="EMBL/GenBank/DDBJ databases">
        <authorList>
            <person name="Hodson N. C."/>
            <person name="Mongue J. A."/>
            <person name="Jaron S. K."/>
        </authorList>
    </citation>
    <scope>NUCLEOTIDE SEQUENCE</scope>
</reference>
<proteinExistence type="predicted"/>
<organism evidence="1 2">
    <name type="scientific">Allacma fusca</name>
    <dbReference type="NCBI Taxonomy" id="39272"/>
    <lineage>
        <taxon>Eukaryota</taxon>
        <taxon>Metazoa</taxon>
        <taxon>Ecdysozoa</taxon>
        <taxon>Arthropoda</taxon>
        <taxon>Hexapoda</taxon>
        <taxon>Collembola</taxon>
        <taxon>Symphypleona</taxon>
        <taxon>Sminthuridae</taxon>
        <taxon>Allacma</taxon>
    </lineage>
</organism>
<accession>A0A8J2JZL8</accession>
<keyword evidence="2" id="KW-1185">Reference proteome</keyword>
<dbReference type="AlphaFoldDB" id="A0A8J2JZL8"/>
<dbReference type="Proteomes" id="UP000708208">
    <property type="component" value="Unassembled WGS sequence"/>
</dbReference>
<evidence type="ECO:0000313" key="2">
    <source>
        <dbReference type="Proteomes" id="UP000708208"/>
    </source>
</evidence>
<protein>
    <submittedName>
        <fullName evidence="1">Uncharacterized protein</fullName>
    </submittedName>
</protein>
<dbReference type="EMBL" id="CAJVCH010115608">
    <property type="protein sequence ID" value="CAG7724950.1"/>
    <property type="molecule type" value="Genomic_DNA"/>
</dbReference>